<dbReference type="InterPro" id="IPR006722">
    <property type="entry name" value="Sedlin"/>
</dbReference>
<feature type="compositionally biased region" description="Acidic residues" evidence="1">
    <location>
        <begin position="166"/>
        <end position="178"/>
    </location>
</feature>
<dbReference type="GO" id="GO:0006888">
    <property type="term" value="P:endoplasmic reticulum to Golgi vesicle-mediated transport"/>
    <property type="evidence" value="ECO:0007669"/>
    <property type="project" value="InterPro"/>
</dbReference>
<organism evidence="2 3">
    <name type="scientific">Maudiozyma exigua</name>
    <name type="common">Yeast</name>
    <name type="synonym">Kazachstania exigua</name>
    <dbReference type="NCBI Taxonomy" id="34358"/>
    <lineage>
        <taxon>Eukaryota</taxon>
        <taxon>Fungi</taxon>
        <taxon>Dikarya</taxon>
        <taxon>Ascomycota</taxon>
        <taxon>Saccharomycotina</taxon>
        <taxon>Saccharomycetes</taxon>
        <taxon>Saccharomycetales</taxon>
        <taxon>Saccharomycetaceae</taxon>
        <taxon>Maudiozyma</taxon>
    </lineage>
</organism>
<dbReference type="Gene3D" id="3.30.450.70">
    <property type="match status" value="1"/>
</dbReference>
<name>A0A9P7B3W4_MAUEX</name>
<reference evidence="2 3" key="1">
    <citation type="submission" date="2020-11" db="EMBL/GenBank/DDBJ databases">
        <title>Kefir isolates.</title>
        <authorList>
            <person name="Marcisauskas S."/>
            <person name="Kim Y."/>
            <person name="Blasche S."/>
        </authorList>
    </citation>
    <scope>NUCLEOTIDE SEQUENCE [LARGE SCALE GENOMIC DNA]</scope>
    <source>
        <strain evidence="2 3">OG2</strain>
    </source>
</reference>
<dbReference type="Pfam" id="PF04628">
    <property type="entry name" value="Sedlin_N"/>
    <property type="match status" value="1"/>
</dbReference>
<evidence type="ECO:0000256" key="1">
    <source>
        <dbReference type="SAM" id="MobiDB-lite"/>
    </source>
</evidence>
<protein>
    <submittedName>
        <fullName evidence="2">Uncharacterized protein</fullName>
    </submittedName>
</protein>
<feature type="compositionally biased region" description="Basic and acidic residues" evidence="1">
    <location>
        <begin position="147"/>
        <end position="158"/>
    </location>
</feature>
<dbReference type="GO" id="GO:0005737">
    <property type="term" value="C:cytoplasm"/>
    <property type="evidence" value="ECO:0007669"/>
    <property type="project" value="GOC"/>
</dbReference>
<dbReference type="EMBL" id="PUHR01000226">
    <property type="protein sequence ID" value="KAG0657864.1"/>
    <property type="molecule type" value="Genomic_DNA"/>
</dbReference>
<dbReference type="OrthoDB" id="18320at2759"/>
<dbReference type="SUPFAM" id="SSF64356">
    <property type="entry name" value="SNARE-like"/>
    <property type="match status" value="1"/>
</dbReference>
<comment type="caution">
    <text evidence="2">The sequence shown here is derived from an EMBL/GenBank/DDBJ whole genome shotgun (WGS) entry which is preliminary data.</text>
</comment>
<gene>
    <name evidence="2" type="ORF">C6P45_002322</name>
</gene>
<dbReference type="AlphaFoldDB" id="A0A9P7B3W4"/>
<proteinExistence type="predicted"/>
<dbReference type="InterPro" id="IPR011012">
    <property type="entry name" value="Longin-like_dom_sf"/>
</dbReference>
<evidence type="ECO:0000313" key="2">
    <source>
        <dbReference type="EMBL" id="KAG0657864.1"/>
    </source>
</evidence>
<evidence type="ECO:0000313" key="3">
    <source>
        <dbReference type="Proteomes" id="UP000750334"/>
    </source>
</evidence>
<sequence>MSLVVPSFVVLISDDNKPILIYIPPSETTDVNKVLKYNTFANMALDYFDSQLFQWSSLDGHFAIKNLFELEGTAVYGMLIKPTGLKIIIGFESSILKNNEKNVNTIFEMVKRIYIRVKCNPLMDPRDQNKEKLAESLESKLDQYFNSEKKSTTKKNDPETIVTPDLQEETVEEVPLDK</sequence>
<dbReference type="Proteomes" id="UP000750334">
    <property type="component" value="Unassembled WGS sequence"/>
</dbReference>
<accession>A0A9P7B3W4</accession>
<feature type="region of interest" description="Disordered" evidence="1">
    <location>
        <begin position="147"/>
        <end position="178"/>
    </location>
</feature>
<keyword evidence="3" id="KW-1185">Reference proteome</keyword>